<evidence type="ECO:0000256" key="7">
    <source>
        <dbReference type="RuleBase" id="RU368015"/>
    </source>
</evidence>
<dbReference type="PANTHER" id="PTHR31376">
    <property type="entry name" value="OS09G0467300 PROTEIN-RELATED"/>
    <property type="match status" value="1"/>
</dbReference>
<feature type="transmembrane region" description="Helical" evidence="7">
    <location>
        <begin position="342"/>
        <end position="363"/>
    </location>
</feature>
<feature type="transmembrane region" description="Helical" evidence="7">
    <location>
        <begin position="275"/>
        <end position="294"/>
    </location>
</feature>
<keyword evidence="5 7" id="KW-1133">Transmembrane helix</keyword>
<keyword evidence="9" id="KW-1185">Reference proteome</keyword>
<comment type="caution">
    <text evidence="8">The sequence shown here is derived from an EMBL/GenBank/DDBJ whole genome shotgun (WGS) entry which is preliminary data.</text>
</comment>
<feature type="transmembrane region" description="Helical" evidence="7">
    <location>
        <begin position="12"/>
        <end position="29"/>
    </location>
</feature>
<dbReference type="SUPFAM" id="SSF103481">
    <property type="entry name" value="Multidrug resistance efflux transporter EmrE"/>
    <property type="match status" value="1"/>
</dbReference>
<evidence type="ECO:0000313" key="9">
    <source>
        <dbReference type="Proteomes" id="UP001472677"/>
    </source>
</evidence>
<dbReference type="Pfam" id="PF16913">
    <property type="entry name" value="PUNUT"/>
    <property type="match status" value="1"/>
</dbReference>
<evidence type="ECO:0000256" key="3">
    <source>
        <dbReference type="ARBA" id="ARBA00022448"/>
    </source>
</evidence>
<evidence type="ECO:0000256" key="5">
    <source>
        <dbReference type="ARBA" id="ARBA00022989"/>
    </source>
</evidence>
<dbReference type="InterPro" id="IPR037185">
    <property type="entry name" value="EmrE-like"/>
</dbReference>
<dbReference type="EMBL" id="JBBPBM010000153">
    <property type="protein sequence ID" value="KAK8503313.1"/>
    <property type="molecule type" value="Genomic_DNA"/>
</dbReference>
<protein>
    <recommendedName>
        <fullName evidence="7">Probable purine permease</fullName>
    </recommendedName>
</protein>
<keyword evidence="4 7" id="KW-0812">Transmembrane</keyword>
<proteinExistence type="inferred from homology"/>
<keyword evidence="3 7" id="KW-0813">Transport</keyword>
<evidence type="ECO:0000256" key="6">
    <source>
        <dbReference type="ARBA" id="ARBA00023136"/>
    </source>
</evidence>
<gene>
    <name evidence="8" type="ORF">V6N12_034708</name>
</gene>
<name>A0ABR2B8N8_9ROSI</name>
<organism evidence="8 9">
    <name type="scientific">Hibiscus sabdariffa</name>
    <name type="common">roselle</name>
    <dbReference type="NCBI Taxonomy" id="183260"/>
    <lineage>
        <taxon>Eukaryota</taxon>
        <taxon>Viridiplantae</taxon>
        <taxon>Streptophyta</taxon>
        <taxon>Embryophyta</taxon>
        <taxon>Tracheophyta</taxon>
        <taxon>Spermatophyta</taxon>
        <taxon>Magnoliopsida</taxon>
        <taxon>eudicotyledons</taxon>
        <taxon>Gunneridae</taxon>
        <taxon>Pentapetalae</taxon>
        <taxon>rosids</taxon>
        <taxon>malvids</taxon>
        <taxon>Malvales</taxon>
        <taxon>Malvaceae</taxon>
        <taxon>Malvoideae</taxon>
        <taxon>Hibiscus</taxon>
    </lineage>
</organism>
<feature type="transmembrane region" description="Helical" evidence="7">
    <location>
        <begin position="234"/>
        <end position="254"/>
    </location>
</feature>
<evidence type="ECO:0000256" key="4">
    <source>
        <dbReference type="ARBA" id="ARBA00022692"/>
    </source>
</evidence>
<feature type="transmembrane region" description="Helical" evidence="7">
    <location>
        <begin position="314"/>
        <end position="335"/>
    </location>
</feature>
<dbReference type="PANTHER" id="PTHR31376:SF50">
    <property type="entry name" value="PURINE PERMEASE-RELATED"/>
    <property type="match status" value="1"/>
</dbReference>
<evidence type="ECO:0000256" key="2">
    <source>
        <dbReference type="ARBA" id="ARBA00006213"/>
    </source>
</evidence>
<evidence type="ECO:0000313" key="8">
    <source>
        <dbReference type="EMBL" id="KAK8503313.1"/>
    </source>
</evidence>
<feature type="transmembrane region" description="Helical" evidence="7">
    <location>
        <begin position="109"/>
        <end position="130"/>
    </location>
</feature>
<comment type="similarity">
    <text evidence="2 7">Belongs to the purine permeases (TC 2.A.7.14) family.</text>
</comment>
<accession>A0ABR2B8N8</accession>
<comment type="subcellular location">
    <subcellularLocation>
        <location evidence="1 7">Membrane</location>
        <topology evidence="1 7">Multi-pass membrane protein</topology>
    </subcellularLocation>
</comment>
<feature type="transmembrane region" description="Helical" evidence="7">
    <location>
        <begin position="169"/>
        <end position="189"/>
    </location>
</feature>
<sequence length="403" mass="44108">MMEMSELSFNENARVVVALALLSGVTIVHPNVDIHITRVCGVLAPAFSSHITRYPRSNSSTTEKAENHIIKWLRVVLYAILAISGQTSALLLSRLYYQKGGTSNWVESLTQVIGFPVLLPYYLFHCSTTAPSDGGAVVKPRLLLLVFTYMYIGLLMAVNSFLYSIGFEYLPVSIVSLVSASQLAFNALFSYFLNSQKFTPFIINSLLLLTISSVLTVSSNTTAEKLYGTSNGNYALGFICTFSATATYGLMLASEQLVFRKVFDDRQSIKLVMDLTIYPSFVASIVALIGLFVSGDYKLLIPEMDAFELGKASYVITLVSTAVCWQVSIFAGLGLVSELSALFANCIFAVGLPVNMIAAIIVFKDEMDSAKGISMVLAVWGIISYAYQQYLDDCNDETQVSEV</sequence>
<evidence type="ECO:0000256" key="1">
    <source>
        <dbReference type="ARBA" id="ARBA00004141"/>
    </source>
</evidence>
<reference evidence="8 9" key="1">
    <citation type="journal article" date="2024" name="G3 (Bethesda)">
        <title>Genome assembly of Hibiscus sabdariffa L. provides insights into metabolisms of medicinal natural products.</title>
        <authorList>
            <person name="Kim T."/>
        </authorList>
    </citation>
    <scope>NUCLEOTIDE SEQUENCE [LARGE SCALE GENOMIC DNA]</scope>
    <source>
        <strain evidence="8">TK-2024</strain>
        <tissue evidence="8">Old leaves</tissue>
    </source>
</reference>
<keyword evidence="6 7" id="KW-0472">Membrane</keyword>
<feature type="transmembrane region" description="Helical" evidence="7">
    <location>
        <begin position="142"/>
        <end position="163"/>
    </location>
</feature>
<feature type="transmembrane region" description="Helical" evidence="7">
    <location>
        <begin position="75"/>
        <end position="97"/>
    </location>
</feature>
<dbReference type="Proteomes" id="UP001472677">
    <property type="component" value="Unassembled WGS sequence"/>
</dbReference>
<feature type="transmembrane region" description="Helical" evidence="7">
    <location>
        <begin position="201"/>
        <end position="222"/>
    </location>
</feature>
<dbReference type="InterPro" id="IPR030182">
    <property type="entry name" value="PUP_plant"/>
</dbReference>